<reference evidence="2" key="1">
    <citation type="submission" date="2022-06" db="EMBL/GenBank/DDBJ databases">
        <title>Limimaricola sediminis sp. nov., isolated from an intertidal sediment.</title>
        <authorList>
            <person name="Shao X."/>
        </authorList>
    </citation>
    <scope>NUCLEOTIDE SEQUENCE</scope>
    <source>
        <strain evidence="2">ASW11-118</strain>
    </source>
</reference>
<organism evidence="2 3">
    <name type="scientific">Limimaricola litoreus</name>
    <dbReference type="NCBI Taxonomy" id="2955316"/>
    <lineage>
        <taxon>Bacteria</taxon>
        <taxon>Pseudomonadati</taxon>
        <taxon>Pseudomonadota</taxon>
        <taxon>Alphaproteobacteria</taxon>
        <taxon>Rhodobacterales</taxon>
        <taxon>Paracoccaceae</taxon>
        <taxon>Limimaricola</taxon>
    </lineage>
</organism>
<sequence length="355" mass="39748">MTDTPRSFARTIGIDYSGAETAEASLKGLRVYLSFSDEEAQEVLPPAGPKKYWTRRGLAAWLMQELDGRVPTIVGIDHAFSFPMRYFERHRLAPDWSSFLDDFCAHWPTDEPHTYVDFVRYGHVGNGAARTGERTWRRLTEEATGSAKSVFHFDVQGSVAKSTHSGIPWLRALRRAKPELHFWPFDGWMPAPGASVVVEAYPRLWSANYPRSARTPDQHDAYAIARWLQEADCSGDLAGAFAAPEPEPIARMGQVEGWILGATWPPAKKPKPKPKRKPSLQGVAPARTTRPGFLNRNDQEVLRKTDLPGNDHNQLVYILRCRRCGERYGANGSDIFQRRCPACGAGRPGLPIDHA</sequence>
<proteinExistence type="predicted"/>
<comment type="caution">
    <text evidence="2">The sequence shown here is derived from an EMBL/GenBank/DDBJ whole genome shotgun (WGS) entry which is preliminary data.</text>
</comment>
<gene>
    <name evidence="2" type="ORF">NHG85_02030</name>
</gene>
<protein>
    <recommendedName>
        <fullName evidence="4">DUF429 domain-containing protein</fullName>
    </recommendedName>
</protein>
<dbReference type="AlphaFoldDB" id="A0A9X2FNQ2"/>
<dbReference type="Proteomes" id="UP001139477">
    <property type="component" value="Unassembled WGS sequence"/>
</dbReference>
<evidence type="ECO:0008006" key="4">
    <source>
        <dbReference type="Google" id="ProtNLM"/>
    </source>
</evidence>
<dbReference type="RefSeq" id="WP_253329315.1">
    <property type="nucleotide sequence ID" value="NZ_JAMYXC010000029.1"/>
</dbReference>
<evidence type="ECO:0000256" key="1">
    <source>
        <dbReference type="SAM" id="MobiDB-lite"/>
    </source>
</evidence>
<feature type="region of interest" description="Disordered" evidence="1">
    <location>
        <begin position="264"/>
        <end position="292"/>
    </location>
</feature>
<keyword evidence="3" id="KW-1185">Reference proteome</keyword>
<accession>A0A9X2FNQ2</accession>
<evidence type="ECO:0000313" key="2">
    <source>
        <dbReference type="EMBL" id="MCP1167315.1"/>
    </source>
</evidence>
<evidence type="ECO:0000313" key="3">
    <source>
        <dbReference type="Proteomes" id="UP001139477"/>
    </source>
</evidence>
<feature type="compositionally biased region" description="Basic residues" evidence="1">
    <location>
        <begin position="268"/>
        <end position="278"/>
    </location>
</feature>
<dbReference type="EMBL" id="JAMYXC010000029">
    <property type="protein sequence ID" value="MCP1167315.1"/>
    <property type="molecule type" value="Genomic_DNA"/>
</dbReference>
<name>A0A9X2FNQ2_9RHOB</name>